<proteinExistence type="inferred from homology"/>
<gene>
    <name evidence="4" type="primary">proC</name>
    <name evidence="8" type="ORF">JKV55_01785</name>
</gene>
<dbReference type="InterPro" id="IPR000304">
    <property type="entry name" value="Pyrroline-COOH_reductase"/>
</dbReference>
<comment type="function">
    <text evidence="4">Catalyzes the reduction of 1-pyrroline-5-carboxylate (PCA) to L-proline.</text>
</comment>
<comment type="pathway">
    <text evidence="4">Amino-acid biosynthesis; L-proline biosynthesis; L-proline from L-glutamate 5-semialdehyde: step 1/1.</text>
</comment>
<comment type="catalytic activity">
    <reaction evidence="4">
        <text>L-proline + NAD(+) = (S)-1-pyrroline-5-carboxylate + NADH + 2 H(+)</text>
        <dbReference type="Rhea" id="RHEA:14105"/>
        <dbReference type="ChEBI" id="CHEBI:15378"/>
        <dbReference type="ChEBI" id="CHEBI:17388"/>
        <dbReference type="ChEBI" id="CHEBI:57540"/>
        <dbReference type="ChEBI" id="CHEBI:57945"/>
        <dbReference type="ChEBI" id="CHEBI:60039"/>
        <dbReference type="EC" id="1.5.1.2"/>
    </reaction>
</comment>
<dbReference type="EMBL" id="JAERTZ010000004">
    <property type="protein sequence ID" value="MBL1376062.1"/>
    <property type="molecule type" value="Genomic_DNA"/>
</dbReference>
<dbReference type="GO" id="GO:0004735">
    <property type="term" value="F:pyrroline-5-carboxylate reductase activity"/>
    <property type="evidence" value="ECO:0007669"/>
    <property type="project" value="UniProtKB-EC"/>
</dbReference>
<keyword evidence="4" id="KW-0641">Proline biosynthesis</keyword>
<evidence type="ECO:0000256" key="2">
    <source>
        <dbReference type="ARBA" id="ARBA00022857"/>
    </source>
</evidence>
<dbReference type="InterPro" id="IPR028939">
    <property type="entry name" value="P5C_Rdtase_cat_N"/>
</dbReference>
<dbReference type="EC" id="1.5.1.2" evidence="4 5"/>
<comment type="subcellular location">
    <subcellularLocation>
        <location evidence="4">Cytoplasm</location>
    </subcellularLocation>
</comment>
<name>A0ABS1QMH4_9GAMM</name>
<dbReference type="Gene3D" id="3.40.50.720">
    <property type="entry name" value="NAD(P)-binding Rossmann-like Domain"/>
    <property type="match status" value="1"/>
</dbReference>
<comment type="catalytic activity">
    <reaction evidence="4">
        <text>L-proline + NADP(+) = (S)-1-pyrroline-5-carboxylate + NADPH + 2 H(+)</text>
        <dbReference type="Rhea" id="RHEA:14109"/>
        <dbReference type="ChEBI" id="CHEBI:15378"/>
        <dbReference type="ChEBI" id="CHEBI:17388"/>
        <dbReference type="ChEBI" id="CHEBI:57783"/>
        <dbReference type="ChEBI" id="CHEBI:58349"/>
        <dbReference type="ChEBI" id="CHEBI:60039"/>
        <dbReference type="EC" id="1.5.1.2"/>
    </reaction>
</comment>
<protein>
    <recommendedName>
        <fullName evidence="4 5">Pyrroline-5-carboxylate reductase</fullName>
        <shortName evidence="4">P5C reductase</shortName>
        <shortName evidence="4">P5CR</shortName>
        <ecNumber evidence="4 5">1.5.1.2</ecNumber>
    </recommendedName>
    <alternativeName>
        <fullName evidence="4">PCA reductase</fullName>
    </alternativeName>
</protein>
<keyword evidence="4" id="KW-0963">Cytoplasm</keyword>
<keyword evidence="9" id="KW-1185">Reference proteome</keyword>
<dbReference type="Pfam" id="PF03807">
    <property type="entry name" value="F420_oxidored"/>
    <property type="match status" value="1"/>
</dbReference>
<comment type="caution">
    <text evidence="8">The sequence shown here is derived from an EMBL/GenBank/DDBJ whole genome shotgun (WGS) entry which is preliminary data.</text>
</comment>
<keyword evidence="2 4" id="KW-0521">NADP</keyword>
<dbReference type="Gene3D" id="1.10.3730.10">
    <property type="entry name" value="ProC C-terminal domain-like"/>
    <property type="match status" value="1"/>
</dbReference>
<evidence type="ECO:0000259" key="7">
    <source>
        <dbReference type="Pfam" id="PF14748"/>
    </source>
</evidence>
<reference evidence="9" key="1">
    <citation type="submission" date="2021-01" db="EMBL/GenBank/DDBJ databases">
        <title>Genome public.</title>
        <authorList>
            <person name="Liu C."/>
            <person name="Sun Q."/>
        </authorList>
    </citation>
    <scope>NUCLEOTIDE SEQUENCE [LARGE SCALE GENOMIC DNA]</scope>
    <source>
        <strain evidence="9">CGMCC 1.18722</strain>
    </source>
</reference>
<keyword evidence="4" id="KW-0028">Amino-acid biosynthesis</keyword>
<evidence type="ECO:0000256" key="1">
    <source>
        <dbReference type="ARBA" id="ARBA00005525"/>
    </source>
</evidence>
<dbReference type="RefSeq" id="WP_202082037.1">
    <property type="nucleotide sequence ID" value="NZ_JAERTZ010000004.1"/>
</dbReference>
<dbReference type="PIRSF" id="PIRSF000193">
    <property type="entry name" value="Pyrrol-5-carb_rd"/>
    <property type="match status" value="1"/>
</dbReference>
<evidence type="ECO:0000256" key="5">
    <source>
        <dbReference type="NCBIfam" id="TIGR00112"/>
    </source>
</evidence>
<dbReference type="InterPro" id="IPR008927">
    <property type="entry name" value="6-PGluconate_DH-like_C_sf"/>
</dbReference>
<evidence type="ECO:0000256" key="3">
    <source>
        <dbReference type="ARBA" id="ARBA00023002"/>
    </source>
</evidence>
<evidence type="ECO:0000313" key="8">
    <source>
        <dbReference type="EMBL" id="MBL1376062.1"/>
    </source>
</evidence>
<dbReference type="InterPro" id="IPR029036">
    <property type="entry name" value="P5CR_dimer"/>
</dbReference>
<organism evidence="8 9">
    <name type="scientific">Zobellella iuensis</name>
    <dbReference type="NCBI Taxonomy" id="2803811"/>
    <lineage>
        <taxon>Bacteria</taxon>
        <taxon>Pseudomonadati</taxon>
        <taxon>Pseudomonadota</taxon>
        <taxon>Gammaproteobacteria</taxon>
        <taxon>Aeromonadales</taxon>
        <taxon>Aeromonadaceae</taxon>
        <taxon>Zobellella</taxon>
    </lineage>
</organism>
<dbReference type="NCBIfam" id="TIGR00112">
    <property type="entry name" value="proC"/>
    <property type="match status" value="1"/>
</dbReference>
<evidence type="ECO:0000259" key="6">
    <source>
        <dbReference type="Pfam" id="PF03807"/>
    </source>
</evidence>
<dbReference type="InterPro" id="IPR036291">
    <property type="entry name" value="NAD(P)-bd_dom_sf"/>
</dbReference>
<dbReference type="Proteomes" id="UP000638570">
    <property type="component" value="Unassembled WGS sequence"/>
</dbReference>
<dbReference type="Pfam" id="PF14748">
    <property type="entry name" value="P5CR_dimer"/>
    <property type="match status" value="1"/>
</dbReference>
<dbReference type="SUPFAM" id="SSF51735">
    <property type="entry name" value="NAD(P)-binding Rossmann-fold domains"/>
    <property type="match status" value="1"/>
</dbReference>
<evidence type="ECO:0000256" key="4">
    <source>
        <dbReference type="HAMAP-Rule" id="MF_01925"/>
    </source>
</evidence>
<comment type="similarity">
    <text evidence="1 4">Belongs to the pyrroline-5-carboxylate reductase family.</text>
</comment>
<dbReference type="SUPFAM" id="SSF48179">
    <property type="entry name" value="6-phosphogluconate dehydrogenase C-terminal domain-like"/>
    <property type="match status" value="1"/>
</dbReference>
<feature type="domain" description="Pyrroline-5-carboxylate reductase dimerisation" evidence="7">
    <location>
        <begin position="165"/>
        <end position="269"/>
    </location>
</feature>
<dbReference type="PANTHER" id="PTHR11645:SF0">
    <property type="entry name" value="PYRROLINE-5-CARBOXYLATE REDUCTASE 3"/>
    <property type="match status" value="1"/>
</dbReference>
<dbReference type="HAMAP" id="MF_01925">
    <property type="entry name" value="P5C_reductase"/>
    <property type="match status" value="1"/>
</dbReference>
<sequence length="274" mass="29094">MSQKLTFIGAGNMASAIFGGLLRQGYAATDITATSPEAEALRRIRERYGINTQNDNVAAVAQADVVVLAIKPQVVRDVCLPLCDAIRQRSRPPLIISIVAGIEAETISHWLGGGLPVVRCMPNTPALVGTGASGLFANAHCSTEQRELAGQLLGAVGLVEWVDNEPLIDAVTAVSGSGPAYFFMFFSAMEDAGVALGLPRAIARRLALQTGLGAARMALAGDKSPAQLMRDVMSPQGTTERAITTFEYHELNEIVHAAMEACALRAREMRSDFV</sequence>
<accession>A0ABS1QMH4</accession>
<keyword evidence="3 4" id="KW-0560">Oxidoreductase</keyword>
<evidence type="ECO:0000313" key="9">
    <source>
        <dbReference type="Proteomes" id="UP000638570"/>
    </source>
</evidence>
<feature type="domain" description="Pyrroline-5-carboxylate reductase catalytic N-terminal" evidence="6">
    <location>
        <begin position="4"/>
        <end position="101"/>
    </location>
</feature>
<dbReference type="PANTHER" id="PTHR11645">
    <property type="entry name" value="PYRROLINE-5-CARBOXYLATE REDUCTASE"/>
    <property type="match status" value="1"/>
</dbReference>